<keyword evidence="3" id="KW-1185">Reference proteome</keyword>
<keyword evidence="1" id="KW-0812">Transmembrane</keyword>
<comment type="caution">
    <text evidence="2">The sequence shown here is derived from an EMBL/GenBank/DDBJ whole genome shotgun (WGS) entry which is preliminary data.</text>
</comment>
<protein>
    <submittedName>
        <fullName evidence="2">Uncharacterized protein</fullName>
    </submittedName>
</protein>
<feature type="transmembrane region" description="Helical" evidence="1">
    <location>
        <begin position="49"/>
        <end position="70"/>
    </location>
</feature>
<evidence type="ECO:0000313" key="3">
    <source>
        <dbReference type="Proteomes" id="UP000766570"/>
    </source>
</evidence>
<organism evidence="2 3">
    <name type="scientific">Paeniglutamicibacter psychrophenolicus</name>
    <dbReference type="NCBI Taxonomy" id="257454"/>
    <lineage>
        <taxon>Bacteria</taxon>
        <taxon>Bacillati</taxon>
        <taxon>Actinomycetota</taxon>
        <taxon>Actinomycetes</taxon>
        <taxon>Micrococcales</taxon>
        <taxon>Micrococcaceae</taxon>
        <taxon>Paeniglutamicibacter</taxon>
    </lineage>
</organism>
<dbReference type="EMBL" id="JAGIOE010000001">
    <property type="protein sequence ID" value="MBP2373953.1"/>
    <property type="molecule type" value="Genomic_DNA"/>
</dbReference>
<keyword evidence="1" id="KW-1133">Transmembrane helix</keyword>
<dbReference type="Proteomes" id="UP000766570">
    <property type="component" value="Unassembled WGS sequence"/>
</dbReference>
<dbReference type="NCBIfam" id="NF038396">
    <property type="entry name" value="NF038396 family protein"/>
    <property type="match status" value="1"/>
</dbReference>
<sequence>MGAEGMKDAINALKTSPEGLFVLGYMLFPLFALILAGLGLFMVLTGSKIMGLVLLLVFTQVFAFGSLKLVGMRKALLAGQDDGQGK</sequence>
<keyword evidence="1" id="KW-0472">Membrane</keyword>
<gene>
    <name evidence="2" type="ORF">JOF46_001865</name>
</gene>
<proteinExistence type="predicted"/>
<evidence type="ECO:0000313" key="2">
    <source>
        <dbReference type="EMBL" id="MBP2373953.1"/>
    </source>
</evidence>
<reference evidence="2 3" key="1">
    <citation type="submission" date="2021-03" db="EMBL/GenBank/DDBJ databases">
        <title>Sequencing the genomes of 1000 actinobacteria strains.</title>
        <authorList>
            <person name="Klenk H.-P."/>
        </authorList>
    </citation>
    <scope>NUCLEOTIDE SEQUENCE [LARGE SCALE GENOMIC DNA]</scope>
    <source>
        <strain evidence="2 3">DSM 15454</strain>
    </source>
</reference>
<name>A0ABS4WCT8_9MICC</name>
<feature type="transmembrane region" description="Helical" evidence="1">
    <location>
        <begin position="20"/>
        <end position="43"/>
    </location>
</feature>
<evidence type="ECO:0000256" key="1">
    <source>
        <dbReference type="SAM" id="Phobius"/>
    </source>
</evidence>
<accession>A0ABS4WCT8</accession>
<dbReference type="InterPro" id="IPR059228">
    <property type="entry name" value="Integral_mb_put"/>
</dbReference>
<dbReference type="RefSeq" id="WP_245348066.1">
    <property type="nucleotide sequence ID" value="NZ_JAGIOE010000001.1"/>
</dbReference>